<name>A0ACB5SF15_9PEZI</name>
<dbReference type="EMBL" id="BSXG01000080">
    <property type="protein sequence ID" value="GME37659.1"/>
    <property type="molecule type" value="Genomic_DNA"/>
</dbReference>
<organism evidence="1 2">
    <name type="scientific">Neofusicoccum parvum</name>
    <dbReference type="NCBI Taxonomy" id="310453"/>
    <lineage>
        <taxon>Eukaryota</taxon>
        <taxon>Fungi</taxon>
        <taxon>Dikarya</taxon>
        <taxon>Ascomycota</taxon>
        <taxon>Pezizomycotina</taxon>
        <taxon>Dothideomycetes</taxon>
        <taxon>Dothideomycetes incertae sedis</taxon>
        <taxon>Botryosphaeriales</taxon>
        <taxon>Botryosphaeriaceae</taxon>
        <taxon>Neofusicoccum</taxon>
    </lineage>
</organism>
<evidence type="ECO:0000313" key="1">
    <source>
        <dbReference type="EMBL" id="GME37659.1"/>
    </source>
</evidence>
<reference evidence="1" key="1">
    <citation type="submission" date="2024-09" db="EMBL/GenBank/DDBJ databases">
        <title>Draft Genome Sequences of Neofusicoccum parvum.</title>
        <authorList>
            <person name="Ashida A."/>
            <person name="Camagna M."/>
            <person name="Tanaka A."/>
            <person name="Takemoto D."/>
        </authorList>
    </citation>
    <scope>NUCLEOTIDE SEQUENCE</scope>
    <source>
        <strain evidence="1">PPO83</strain>
    </source>
</reference>
<sequence length="408" mass="44781">MATEQMRDVQVPLGGKIGCMFLSLTALAVIAIATLRRVQGVKVTKTLPLTFFLVVAVYGSSFLFVFLTAVYRDVGINNSKSMCAGAIVLCLTLYMVTKTTLYFFFVERVYIVRGARTPRMKDKLYLVNTFAMLIPYTAVFILNVIYRFGYINTDGVCIIGVKKIALIPLISFDVAVNAYLTVLFLIAIRRLYSYREDDSNVLRNVALRAFFGSCMMLTVTVINLTFLMLLDGEPSWICFLSCNLDVLFTVCILHWITKTDKTNLSRYYAETLPAAATKTLWYQPPYASYTSWHSGGGIGGIGVDKPQRLPTAAATPRSNTSSNNSVPSTTTTKKLGALSSRLSIDLGGAGREEAGGLYDEERRLDGAERGVGGGARRGELDGETLRYQGDSSDSVSVGGLPEEVNEFP</sequence>
<gene>
    <name evidence="1" type="primary">g5340</name>
    <name evidence="1" type="ORF">NpPPO83_00005340</name>
</gene>
<evidence type="ECO:0000313" key="2">
    <source>
        <dbReference type="Proteomes" id="UP001165186"/>
    </source>
</evidence>
<dbReference type="Proteomes" id="UP001165186">
    <property type="component" value="Unassembled WGS sequence"/>
</dbReference>
<accession>A0ACB5SF15</accession>
<keyword evidence="2" id="KW-1185">Reference proteome</keyword>
<protein>
    <submittedName>
        <fullName evidence="1">Ring finger domain protein</fullName>
    </submittedName>
</protein>
<comment type="caution">
    <text evidence="1">The sequence shown here is derived from an EMBL/GenBank/DDBJ whole genome shotgun (WGS) entry which is preliminary data.</text>
</comment>
<proteinExistence type="predicted"/>